<sequence length="383" mass="45207">MTLEAPLLDFQNFKKLELIKKTEYHYVNKLFCEQYRVQQKDTGKIYTANISRPEETQKTSKTFNRVVNILAKLNYPSLLKFVGYSKINQDDISQSAVITEYFPNITLDDMIKSEKSGHPISGWNDTKKLISIYGIASGMAYLHSKNILHRNLKPEHILMDESFYPKIRGYNLLINCNDKSIMKPIKCSPEYMAPEIIMREQSSKPMDVYSFAMTIYEIITLNHPFEEIENLNVIHILKKVNKGEMPEFPSSTPKAFQDLIERCWSKNPEERPTFDEIVFLLRTDPEFISKNVNKEEYKNYINLLDESTRDEEEKEITNFITEEDEKVLKKQIQMKNEENKHLRHEIKNLKKKLHEEKEKLKRAIEQKEKTISDYDENAQINLM</sequence>
<dbReference type="EMBL" id="JAPFFF010000002">
    <property type="protein sequence ID" value="KAK8897248.1"/>
    <property type="molecule type" value="Genomic_DNA"/>
</dbReference>
<keyword evidence="1" id="KW-0547">Nucleotide-binding</keyword>
<dbReference type="PROSITE" id="PS50011">
    <property type="entry name" value="PROTEIN_KINASE_DOM"/>
    <property type="match status" value="1"/>
</dbReference>
<dbReference type="Gene3D" id="1.10.510.10">
    <property type="entry name" value="Transferase(Phosphotransferase) domain 1"/>
    <property type="match status" value="1"/>
</dbReference>
<feature type="domain" description="Protein kinase" evidence="4">
    <location>
        <begin position="13"/>
        <end position="287"/>
    </location>
</feature>
<evidence type="ECO:0000256" key="2">
    <source>
        <dbReference type="ARBA" id="ARBA00022840"/>
    </source>
</evidence>
<comment type="caution">
    <text evidence="5">The sequence shown here is derived from an EMBL/GenBank/DDBJ whole genome shotgun (WGS) entry which is preliminary data.</text>
</comment>
<reference evidence="5 6" key="1">
    <citation type="submission" date="2024-04" db="EMBL/GenBank/DDBJ databases">
        <title>Tritrichomonas musculus Genome.</title>
        <authorList>
            <person name="Alves-Ferreira E."/>
            <person name="Grigg M."/>
            <person name="Lorenzi H."/>
            <person name="Galac M."/>
        </authorList>
    </citation>
    <scope>NUCLEOTIDE SEQUENCE [LARGE SCALE GENOMIC DNA]</scope>
    <source>
        <strain evidence="5 6">EAF2021</strain>
    </source>
</reference>
<feature type="coiled-coil region" evidence="3">
    <location>
        <begin position="320"/>
        <end position="377"/>
    </location>
</feature>
<protein>
    <recommendedName>
        <fullName evidence="4">Protein kinase domain-containing protein</fullName>
    </recommendedName>
</protein>
<proteinExistence type="predicted"/>
<evidence type="ECO:0000259" key="4">
    <source>
        <dbReference type="PROSITE" id="PS50011"/>
    </source>
</evidence>
<gene>
    <name evidence="5" type="ORF">M9Y10_015187</name>
</gene>
<dbReference type="InterPro" id="IPR011009">
    <property type="entry name" value="Kinase-like_dom_sf"/>
</dbReference>
<evidence type="ECO:0000256" key="1">
    <source>
        <dbReference type="ARBA" id="ARBA00022741"/>
    </source>
</evidence>
<name>A0ABR2L1M1_9EUKA</name>
<keyword evidence="3" id="KW-0175">Coiled coil</keyword>
<dbReference type="SUPFAM" id="SSF56112">
    <property type="entry name" value="Protein kinase-like (PK-like)"/>
    <property type="match status" value="1"/>
</dbReference>
<dbReference type="InterPro" id="IPR001245">
    <property type="entry name" value="Ser-Thr/Tyr_kinase_cat_dom"/>
</dbReference>
<dbReference type="Pfam" id="PF07714">
    <property type="entry name" value="PK_Tyr_Ser-Thr"/>
    <property type="match status" value="1"/>
</dbReference>
<organism evidence="5 6">
    <name type="scientific">Tritrichomonas musculus</name>
    <dbReference type="NCBI Taxonomy" id="1915356"/>
    <lineage>
        <taxon>Eukaryota</taxon>
        <taxon>Metamonada</taxon>
        <taxon>Parabasalia</taxon>
        <taxon>Tritrichomonadida</taxon>
        <taxon>Tritrichomonadidae</taxon>
        <taxon>Tritrichomonas</taxon>
    </lineage>
</organism>
<dbReference type="PRINTS" id="PR00109">
    <property type="entry name" value="TYRKINASE"/>
</dbReference>
<evidence type="ECO:0000313" key="6">
    <source>
        <dbReference type="Proteomes" id="UP001470230"/>
    </source>
</evidence>
<accession>A0ABR2L1M1</accession>
<dbReference type="Proteomes" id="UP001470230">
    <property type="component" value="Unassembled WGS sequence"/>
</dbReference>
<dbReference type="PANTHER" id="PTHR44329">
    <property type="entry name" value="SERINE/THREONINE-PROTEIN KINASE TNNI3K-RELATED"/>
    <property type="match status" value="1"/>
</dbReference>
<keyword evidence="6" id="KW-1185">Reference proteome</keyword>
<dbReference type="PANTHER" id="PTHR44329:SF298">
    <property type="entry name" value="MIXED LINEAGE KINASE DOMAIN-LIKE PROTEIN"/>
    <property type="match status" value="1"/>
</dbReference>
<evidence type="ECO:0000313" key="5">
    <source>
        <dbReference type="EMBL" id="KAK8897248.1"/>
    </source>
</evidence>
<dbReference type="InterPro" id="IPR051681">
    <property type="entry name" value="Ser/Thr_Kinases-Pseudokinases"/>
</dbReference>
<keyword evidence="2" id="KW-0067">ATP-binding</keyword>
<evidence type="ECO:0000256" key="3">
    <source>
        <dbReference type="SAM" id="Coils"/>
    </source>
</evidence>
<dbReference type="InterPro" id="IPR000719">
    <property type="entry name" value="Prot_kinase_dom"/>
</dbReference>